<evidence type="ECO:0000259" key="13">
    <source>
        <dbReference type="PROSITE" id="PS51198"/>
    </source>
</evidence>
<keyword evidence="3 11" id="KW-0378">Hydrolase</keyword>
<dbReference type="CDD" id="cd17932">
    <property type="entry name" value="DEXQc_UvrD"/>
    <property type="match status" value="1"/>
</dbReference>
<comment type="similarity">
    <text evidence="1">Belongs to the helicase family. UvrD subfamily.</text>
</comment>
<protein>
    <recommendedName>
        <fullName evidence="9">DNA 3'-5' helicase</fullName>
        <ecNumber evidence="9">5.6.2.4</ecNumber>
    </recommendedName>
</protein>
<feature type="domain" description="UvrD-like helicase ATP-binding" evidence="13">
    <location>
        <begin position="1"/>
        <end position="282"/>
    </location>
</feature>
<evidence type="ECO:0000259" key="14">
    <source>
        <dbReference type="PROSITE" id="PS51217"/>
    </source>
</evidence>
<keyword evidence="16" id="KW-1185">Reference proteome</keyword>
<dbReference type="Proteomes" id="UP001199355">
    <property type="component" value="Unassembled WGS sequence"/>
</dbReference>
<dbReference type="GO" id="GO:0043138">
    <property type="term" value="F:3'-5' DNA helicase activity"/>
    <property type="evidence" value="ECO:0007669"/>
    <property type="project" value="UniProtKB-EC"/>
</dbReference>
<dbReference type="PANTHER" id="PTHR11070">
    <property type="entry name" value="UVRD / RECB / PCRA DNA HELICASE FAMILY MEMBER"/>
    <property type="match status" value="1"/>
</dbReference>
<dbReference type="InterPro" id="IPR014017">
    <property type="entry name" value="DNA_helicase_UvrD-like_C"/>
</dbReference>
<evidence type="ECO:0000256" key="12">
    <source>
        <dbReference type="SAM" id="MobiDB-lite"/>
    </source>
</evidence>
<feature type="compositionally biased region" description="Polar residues" evidence="12">
    <location>
        <begin position="529"/>
        <end position="538"/>
    </location>
</feature>
<evidence type="ECO:0000256" key="2">
    <source>
        <dbReference type="ARBA" id="ARBA00022741"/>
    </source>
</evidence>
<evidence type="ECO:0000256" key="4">
    <source>
        <dbReference type="ARBA" id="ARBA00022806"/>
    </source>
</evidence>
<dbReference type="PROSITE" id="PS51198">
    <property type="entry name" value="UVRD_HELICASE_ATP_BIND"/>
    <property type="match status" value="1"/>
</dbReference>
<dbReference type="SUPFAM" id="SSF52540">
    <property type="entry name" value="P-loop containing nucleoside triphosphate hydrolases"/>
    <property type="match status" value="1"/>
</dbReference>
<keyword evidence="4 11" id="KW-0347">Helicase</keyword>
<dbReference type="EC" id="5.6.2.4" evidence="9"/>
<dbReference type="GO" id="GO:0005524">
    <property type="term" value="F:ATP binding"/>
    <property type="evidence" value="ECO:0007669"/>
    <property type="project" value="UniProtKB-UniRule"/>
</dbReference>
<dbReference type="EMBL" id="JAJEQF010000014">
    <property type="protein sequence ID" value="MCC2167458.1"/>
    <property type="molecule type" value="Genomic_DNA"/>
</dbReference>
<dbReference type="PANTHER" id="PTHR11070:SF2">
    <property type="entry name" value="ATP-DEPENDENT DNA HELICASE SRS2"/>
    <property type="match status" value="1"/>
</dbReference>
<dbReference type="InterPro" id="IPR000212">
    <property type="entry name" value="DNA_helicase_UvrD/REP"/>
</dbReference>
<dbReference type="GO" id="GO:0016787">
    <property type="term" value="F:hydrolase activity"/>
    <property type="evidence" value="ECO:0007669"/>
    <property type="project" value="UniProtKB-UniRule"/>
</dbReference>
<name>A0AAE3ATC1_9FIRM</name>
<feature type="binding site" evidence="11">
    <location>
        <begin position="22"/>
        <end position="29"/>
    </location>
    <ligand>
        <name>ATP</name>
        <dbReference type="ChEBI" id="CHEBI:30616"/>
    </ligand>
</feature>
<evidence type="ECO:0000256" key="5">
    <source>
        <dbReference type="ARBA" id="ARBA00022840"/>
    </source>
</evidence>
<dbReference type="Gene3D" id="3.40.50.300">
    <property type="entry name" value="P-loop containing nucleotide triphosphate hydrolases"/>
    <property type="match status" value="2"/>
</dbReference>
<dbReference type="CDD" id="cd18807">
    <property type="entry name" value="SF1_C_UvrD"/>
    <property type="match status" value="1"/>
</dbReference>
<proteinExistence type="inferred from homology"/>
<dbReference type="AlphaFoldDB" id="A0AAE3ATC1"/>
<dbReference type="GO" id="GO:0000725">
    <property type="term" value="P:recombinational repair"/>
    <property type="evidence" value="ECO:0007669"/>
    <property type="project" value="TreeGrafter"/>
</dbReference>
<keyword evidence="5 11" id="KW-0067">ATP-binding</keyword>
<accession>A0AAE3ATC1</accession>
<dbReference type="GO" id="GO:0003677">
    <property type="term" value="F:DNA binding"/>
    <property type="evidence" value="ECO:0007669"/>
    <property type="project" value="UniProtKB-KW"/>
</dbReference>
<evidence type="ECO:0000256" key="3">
    <source>
        <dbReference type="ARBA" id="ARBA00022801"/>
    </source>
</evidence>
<keyword evidence="7" id="KW-0413">Isomerase</keyword>
<dbReference type="InterPro" id="IPR014016">
    <property type="entry name" value="UvrD-like_ATP-bd"/>
</dbReference>
<dbReference type="Gene3D" id="1.10.486.10">
    <property type="entry name" value="PCRA, domain 4"/>
    <property type="match status" value="1"/>
</dbReference>
<feature type="domain" description="UvrD-like helicase C-terminal" evidence="14">
    <location>
        <begin position="283"/>
        <end position="630"/>
    </location>
</feature>
<dbReference type="InterPro" id="IPR027417">
    <property type="entry name" value="P-loop_NTPase"/>
</dbReference>
<evidence type="ECO:0000256" key="10">
    <source>
        <dbReference type="ARBA" id="ARBA00048988"/>
    </source>
</evidence>
<gene>
    <name evidence="15" type="ORF">LKD45_07065</name>
</gene>
<comment type="catalytic activity">
    <reaction evidence="10">
        <text>ATP + H2O = ADP + phosphate + H(+)</text>
        <dbReference type="Rhea" id="RHEA:13065"/>
        <dbReference type="ChEBI" id="CHEBI:15377"/>
        <dbReference type="ChEBI" id="CHEBI:15378"/>
        <dbReference type="ChEBI" id="CHEBI:30616"/>
        <dbReference type="ChEBI" id="CHEBI:43474"/>
        <dbReference type="ChEBI" id="CHEBI:456216"/>
        <dbReference type="EC" id="5.6.2.4"/>
    </reaction>
</comment>
<evidence type="ECO:0000313" key="15">
    <source>
        <dbReference type="EMBL" id="MCC2167458.1"/>
    </source>
</evidence>
<comment type="catalytic activity">
    <reaction evidence="8">
        <text>Couples ATP hydrolysis with the unwinding of duplex DNA by translocating in the 3'-5' direction.</text>
        <dbReference type="EC" id="5.6.2.4"/>
    </reaction>
</comment>
<evidence type="ECO:0000256" key="8">
    <source>
        <dbReference type="ARBA" id="ARBA00034617"/>
    </source>
</evidence>
<evidence type="ECO:0000256" key="7">
    <source>
        <dbReference type="ARBA" id="ARBA00023235"/>
    </source>
</evidence>
<dbReference type="Gene3D" id="1.10.10.160">
    <property type="match status" value="1"/>
</dbReference>
<reference evidence="15 16" key="1">
    <citation type="submission" date="2021-10" db="EMBL/GenBank/DDBJ databases">
        <title>Anaerobic single-cell dispensing facilitates the cultivation of human gut bacteria.</title>
        <authorList>
            <person name="Afrizal A."/>
        </authorList>
    </citation>
    <scope>NUCLEOTIDE SEQUENCE [LARGE SCALE GENOMIC DNA]</scope>
    <source>
        <strain evidence="15 16">CLA-AA-H244</strain>
    </source>
</reference>
<feature type="region of interest" description="Disordered" evidence="12">
    <location>
        <begin position="529"/>
        <end position="551"/>
    </location>
</feature>
<evidence type="ECO:0000256" key="1">
    <source>
        <dbReference type="ARBA" id="ARBA00009922"/>
    </source>
</evidence>
<evidence type="ECO:0000256" key="11">
    <source>
        <dbReference type="PROSITE-ProRule" id="PRU00560"/>
    </source>
</evidence>
<dbReference type="RefSeq" id="WP_308728127.1">
    <property type="nucleotide sequence ID" value="NZ_JAJEQF010000014.1"/>
</dbReference>
<keyword evidence="6" id="KW-0238">DNA-binding</keyword>
<organism evidence="15 16">
    <name type="scientific">Gallintestinimicrobium propionicum</name>
    <dbReference type="NCBI Taxonomy" id="2981770"/>
    <lineage>
        <taxon>Bacteria</taxon>
        <taxon>Bacillati</taxon>
        <taxon>Bacillota</taxon>
        <taxon>Clostridia</taxon>
        <taxon>Lachnospirales</taxon>
        <taxon>Lachnospiraceae</taxon>
        <taxon>Gallintestinimicrobium</taxon>
    </lineage>
</organism>
<evidence type="ECO:0000313" key="16">
    <source>
        <dbReference type="Proteomes" id="UP001199355"/>
    </source>
</evidence>
<dbReference type="Pfam" id="PF00580">
    <property type="entry name" value="UvrD-helicase"/>
    <property type="match status" value="1"/>
</dbReference>
<dbReference type="InterPro" id="IPR013986">
    <property type="entry name" value="DExx_box_DNA_helicase_dom_sf"/>
</dbReference>
<evidence type="ECO:0000256" key="9">
    <source>
        <dbReference type="ARBA" id="ARBA00034808"/>
    </source>
</evidence>
<dbReference type="PROSITE" id="PS51217">
    <property type="entry name" value="UVRD_HELICASE_CTER"/>
    <property type="match status" value="1"/>
</dbReference>
<sequence length="704" mass="79642">MQANKQQQRAIAHNTGPALILAGPGSGKTFTTVERVRYLIEVHHADPSHILVITFTKAAARQMRDRFFARMDNQFFPVTFGTFHAVFFHILKTSCHYNGSSILKEKEKREYLRAALLTLPKKFYAQNDGKMDQEWEQGLLSEIGFIKNIGKLPADFTSEYVSRQEFMRIFVSFQKQLAQEKKLDLDDFAAAVCHLFRTNPAELARWQREYSYLLVDEFQDINAAQYEAVKLLCGGKRNLFVVGDDDQAIYGFRGSDPAIMRQFLKDFPEAKQIFLSVNYRSRAGIVETAGKLIGQNRERFPKQIVAGQSTSDERQDVCFVPEATQGARRMQGEKSTLPIPTGTASGISTAAFGTSWLPLSTDRSVLVCGFQDRRQEAETVADEIGKTFRQGKSCAAIFRTNADAVWLATALKCRKIPFLWKEKPKNPYEIPVCQDLLAYLQFAMEGRKRKDFLRIMNRPCRYLSRQMLPDAEISFSALRRAYAQKPYMQEILHRLEADISRLAKMDLYAAVHYIRRGMGYDAWLKENAGQTPSAGESRQGQERAPAGARAHAAGKLERDLEAADFFQEQVREFQSLTELEEAMTAYEDQMDQNMADAADTAAHTAASGTTGAAFTTLPIAELVTMHGSKGLEYDAVFLPCCMEGVVPHKKSKNQAALEEERRMFYVGMTRAKKELYLSYTKGTKETPGFASRFLAECGWKEPKR</sequence>
<keyword evidence="2 11" id="KW-0547">Nucleotide-binding</keyword>
<evidence type="ECO:0000256" key="6">
    <source>
        <dbReference type="ARBA" id="ARBA00023125"/>
    </source>
</evidence>
<comment type="caution">
    <text evidence="15">The sequence shown here is derived from an EMBL/GenBank/DDBJ whole genome shotgun (WGS) entry which is preliminary data.</text>
</comment>
<dbReference type="Pfam" id="PF13361">
    <property type="entry name" value="UvrD_C"/>
    <property type="match status" value="1"/>
</dbReference>